<keyword evidence="2" id="KW-1185">Reference proteome</keyword>
<dbReference type="EMBL" id="JADEXG010000032">
    <property type="protein sequence ID" value="MBE9078407.1"/>
    <property type="molecule type" value="Genomic_DNA"/>
</dbReference>
<organism evidence="1 2">
    <name type="scientific">Vasconcelosia minhoensis LEGE 07310</name>
    <dbReference type="NCBI Taxonomy" id="915328"/>
    <lineage>
        <taxon>Bacteria</taxon>
        <taxon>Bacillati</taxon>
        <taxon>Cyanobacteriota</taxon>
        <taxon>Cyanophyceae</taxon>
        <taxon>Nodosilineales</taxon>
        <taxon>Cymatolegaceae</taxon>
        <taxon>Vasconcelosia</taxon>
        <taxon>Vasconcelosia minhoensis</taxon>
    </lineage>
</organism>
<dbReference type="RefSeq" id="WP_193908219.1">
    <property type="nucleotide sequence ID" value="NZ_JADEXG010000032.1"/>
</dbReference>
<sequence>MLDLNHIQSDIAVLPEEAQRLVLDFVSFLKQRYSEPAQPEDKPEKSTYQKFKESGLIGCVSIEEDLSITYKQTLTEELTAKYDHQ</sequence>
<name>A0A8J7A7K1_9CYAN</name>
<gene>
    <name evidence="1" type="ORF">IQ241_14065</name>
</gene>
<evidence type="ECO:0000313" key="1">
    <source>
        <dbReference type="EMBL" id="MBE9078407.1"/>
    </source>
</evidence>
<dbReference type="Proteomes" id="UP000636505">
    <property type="component" value="Unassembled WGS sequence"/>
</dbReference>
<reference evidence="1" key="1">
    <citation type="submission" date="2020-10" db="EMBL/GenBank/DDBJ databases">
        <authorList>
            <person name="Castelo-Branco R."/>
            <person name="Eusebio N."/>
            <person name="Adriana R."/>
            <person name="Vieira A."/>
            <person name="Brugerolle De Fraissinette N."/>
            <person name="Rezende De Castro R."/>
            <person name="Schneider M.P."/>
            <person name="Vasconcelos V."/>
            <person name="Leao P.N."/>
        </authorList>
    </citation>
    <scope>NUCLEOTIDE SEQUENCE</scope>
    <source>
        <strain evidence="1">LEGE 07310</strain>
    </source>
</reference>
<comment type="caution">
    <text evidence="1">The sequence shown here is derived from an EMBL/GenBank/DDBJ whole genome shotgun (WGS) entry which is preliminary data.</text>
</comment>
<dbReference type="AlphaFoldDB" id="A0A8J7A7K1"/>
<protein>
    <submittedName>
        <fullName evidence="1">DUF2281 domain-containing protein</fullName>
    </submittedName>
</protein>
<proteinExistence type="predicted"/>
<evidence type="ECO:0000313" key="2">
    <source>
        <dbReference type="Proteomes" id="UP000636505"/>
    </source>
</evidence>
<accession>A0A8J7A7K1</accession>